<dbReference type="EMBL" id="VEPZ02000843">
    <property type="protein sequence ID" value="KAE8716575.1"/>
    <property type="molecule type" value="Genomic_DNA"/>
</dbReference>
<name>A0A6A3BJV1_HIBSY</name>
<protein>
    <submittedName>
        <fullName evidence="1">Myb26 family protein</fullName>
    </submittedName>
</protein>
<dbReference type="Proteomes" id="UP000436088">
    <property type="component" value="Unassembled WGS sequence"/>
</dbReference>
<evidence type="ECO:0000313" key="2">
    <source>
        <dbReference type="Proteomes" id="UP000436088"/>
    </source>
</evidence>
<comment type="caution">
    <text evidence="1">The sequence shown here is derived from an EMBL/GenBank/DDBJ whole genome shotgun (WGS) entry which is preliminary data.</text>
</comment>
<accession>A0A6A3BJV1</accession>
<dbReference type="AlphaFoldDB" id="A0A6A3BJV1"/>
<sequence length="120" mass="13404">MGSGSLAAMAVFESRYCEGLNVSSKSTSGEPQIVVLSLAFDTLIWFNTCSVQKEEGINLVREAIYAGHKEYLRNYQVPNTRAYVSSEEFTFPKKTEVLLTKIVLLREKVVVTEDGDAMEE</sequence>
<organism evidence="1 2">
    <name type="scientific">Hibiscus syriacus</name>
    <name type="common">Rose of Sharon</name>
    <dbReference type="NCBI Taxonomy" id="106335"/>
    <lineage>
        <taxon>Eukaryota</taxon>
        <taxon>Viridiplantae</taxon>
        <taxon>Streptophyta</taxon>
        <taxon>Embryophyta</taxon>
        <taxon>Tracheophyta</taxon>
        <taxon>Spermatophyta</taxon>
        <taxon>Magnoliopsida</taxon>
        <taxon>eudicotyledons</taxon>
        <taxon>Gunneridae</taxon>
        <taxon>Pentapetalae</taxon>
        <taxon>rosids</taxon>
        <taxon>malvids</taxon>
        <taxon>Malvales</taxon>
        <taxon>Malvaceae</taxon>
        <taxon>Malvoideae</taxon>
        <taxon>Hibiscus</taxon>
    </lineage>
</organism>
<gene>
    <name evidence="1" type="ORF">F3Y22_tig00110114pilonHSYRG00333</name>
</gene>
<keyword evidence="2" id="KW-1185">Reference proteome</keyword>
<reference evidence="1" key="1">
    <citation type="submission" date="2019-09" db="EMBL/GenBank/DDBJ databases">
        <title>Draft genome information of white flower Hibiscus syriacus.</title>
        <authorList>
            <person name="Kim Y.-M."/>
        </authorList>
    </citation>
    <scope>NUCLEOTIDE SEQUENCE [LARGE SCALE GENOMIC DNA]</scope>
    <source>
        <strain evidence="1">YM2019G1</strain>
    </source>
</reference>
<evidence type="ECO:0000313" key="1">
    <source>
        <dbReference type="EMBL" id="KAE8716575.1"/>
    </source>
</evidence>
<proteinExistence type="predicted"/>